<name>A0A5N6TI70_ASPAV</name>
<protein>
    <submittedName>
        <fullName evidence="1">Uncharacterized protein</fullName>
    </submittedName>
</protein>
<reference evidence="1 2" key="1">
    <citation type="submission" date="2019-04" db="EMBL/GenBank/DDBJ databases">
        <title>Friends and foes A comparative genomics study of 23 Aspergillus species from section Flavi.</title>
        <authorList>
            <consortium name="DOE Joint Genome Institute"/>
            <person name="Kjaerbolling I."/>
            <person name="Vesth T."/>
            <person name="Frisvad J.C."/>
            <person name="Nybo J.L."/>
            <person name="Theobald S."/>
            <person name="Kildgaard S."/>
            <person name="Isbrandt T."/>
            <person name="Kuo A."/>
            <person name="Sato A."/>
            <person name="Lyhne E.K."/>
            <person name="Kogle M.E."/>
            <person name="Wiebenga A."/>
            <person name="Kun R.S."/>
            <person name="Lubbers R.J."/>
            <person name="Makela M.R."/>
            <person name="Barry K."/>
            <person name="Chovatia M."/>
            <person name="Clum A."/>
            <person name="Daum C."/>
            <person name="Haridas S."/>
            <person name="He G."/>
            <person name="LaButti K."/>
            <person name="Lipzen A."/>
            <person name="Mondo S."/>
            <person name="Riley R."/>
            <person name="Salamov A."/>
            <person name="Simmons B.A."/>
            <person name="Magnuson J.K."/>
            <person name="Henrissat B."/>
            <person name="Mortensen U.H."/>
            <person name="Larsen T.O."/>
            <person name="Devries R.P."/>
            <person name="Grigoriev I.V."/>
            <person name="Machida M."/>
            <person name="Baker S.E."/>
            <person name="Andersen M.R."/>
        </authorList>
    </citation>
    <scope>NUCLEOTIDE SEQUENCE [LARGE SCALE GENOMIC DNA]</scope>
    <source>
        <strain evidence="1 2">IBT 18842</strain>
    </source>
</reference>
<dbReference type="EMBL" id="ML742312">
    <property type="protein sequence ID" value="KAE8145801.1"/>
    <property type="molecule type" value="Genomic_DNA"/>
</dbReference>
<keyword evidence="2" id="KW-1185">Reference proteome</keyword>
<accession>A0A5N6TI70</accession>
<evidence type="ECO:0000313" key="1">
    <source>
        <dbReference type="EMBL" id="KAE8145801.1"/>
    </source>
</evidence>
<organism evidence="1 2">
    <name type="scientific">Aspergillus avenaceus</name>
    <dbReference type="NCBI Taxonomy" id="36643"/>
    <lineage>
        <taxon>Eukaryota</taxon>
        <taxon>Fungi</taxon>
        <taxon>Dikarya</taxon>
        <taxon>Ascomycota</taxon>
        <taxon>Pezizomycotina</taxon>
        <taxon>Eurotiomycetes</taxon>
        <taxon>Eurotiomycetidae</taxon>
        <taxon>Eurotiales</taxon>
        <taxon>Aspergillaceae</taxon>
        <taxon>Aspergillus</taxon>
        <taxon>Aspergillus subgen. Circumdati</taxon>
    </lineage>
</organism>
<dbReference type="AlphaFoldDB" id="A0A5N6TI70"/>
<dbReference type="Proteomes" id="UP000325780">
    <property type="component" value="Unassembled WGS sequence"/>
</dbReference>
<evidence type="ECO:0000313" key="2">
    <source>
        <dbReference type="Proteomes" id="UP000325780"/>
    </source>
</evidence>
<proteinExistence type="predicted"/>
<dbReference type="OrthoDB" id="1699231at2759"/>
<gene>
    <name evidence="1" type="ORF">BDV25DRAFT_163826</name>
</gene>
<sequence length="517" mass="58292">MASLDDPVNTILNAFRSRSIPTRRVEVASAFNSRGQAVKDTNWVTEHLSHNTLLSPEEITLYSALESTGTLRNHDLNIEAYRPVLDDDFRKAIELLDASTTATQKQTRILTTQCDNINKLLCTQKGLYRRRTKDLEGLHQRHESRGQNINSAISQLSHEITMSLKGESEKLAADGKRILSSLTARVKEDDRKFASVERLASGVKPIGDDAFILEQASGLSTILAQCVAEGIQYRLDRVYIEAILAGQLANIQGRNEAESKISAALERELDSLYPEIDILSEMSAKQQFTEPILRELQNHHGQLYNVSHHKLNHIVDMVSEMTLSMESLTKALQERESYCGTFEAFSTTYRTEADVQFHGHAASRRVTLKRLSTQQTLMPTPSAKHVNFLPESQIIATVLRRTGLPYESVFQSEDDGRATVLSEKRHHMTACLHNYRIAADSPLIAEMTSSDRAAYVLSSSLNIDSRFSNSLANTDHKARLSELGFQLGDIQDKVAMIDLDILYRRDKNRENFMKRWD</sequence>